<dbReference type="Gene3D" id="2.60.40.10">
    <property type="entry name" value="Immunoglobulins"/>
    <property type="match status" value="3"/>
</dbReference>
<dbReference type="SMART" id="SM00217">
    <property type="entry name" value="WAP"/>
    <property type="match status" value="1"/>
</dbReference>
<dbReference type="OrthoDB" id="9985779at2759"/>
<dbReference type="CDD" id="cd00063">
    <property type="entry name" value="FN3"/>
    <property type="match status" value="2"/>
</dbReference>
<dbReference type="PROSITE" id="PS50853">
    <property type="entry name" value="FN3"/>
    <property type="match status" value="3"/>
</dbReference>
<dbReference type="CDD" id="cd00199">
    <property type="entry name" value="WAP"/>
    <property type="match status" value="1"/>
</dbReference>
<dbReference type="InterPro" id="IPR036645">
    <property type="entry name" value="Elafin-like_sf"/>
</dbReference>
<feature type="region of interest" description="Disordered" evidence="1">
    <location>
        <begin position="371"/>
        <end position="395"/>
    </location>
</feature>
<dbReference type="Gene3D" id="4.10.75.10">
    <property type="entry name" value="Elafin-like"/>
    <property type="match status" value="1"/>
</dbReference>
<dbReference type="Pfam" id="PF17869">
    <property type="entry name" value="Cys_box"/>
    <property type="match status" value="1"/>
</dbReference>
<dbReference type="Proteomes" id="UP000316079">
    <property type="component" value="Unassembled WGS sequence"/>
</dbReference>
<dbReference type="InterPro" id="IPR008197">
    <property type="entry name" value="WAP_dom"/>
</dbReference>
<name>A0A553QDS3_9TELE</name>
<dbReference type="InterPro" id="IPR036116">
    <property type="entry name" value="FN3_sf"/>
</dbReference>
<dbReference type="SMART" id="SM00060">
    <property type="entry name" value="FN3"/>
    <property type="match status" value="3"/>
</dbReference>
<comment type="caution">
    <text evidence="4">The sequence shown here is derived from an EMBL/GenBank/DDBJ whole genome shotgun (WGS) entry which is preliminary data.</text>
</comment>
<dbReference type="STRING" id="623744.A0A553QDS3"/>
<organism evidence="4 5">
    <name type="scientific">Danionella cerebrum</name>
    <dbReference type="NCBI Taxonomy" id="2873325"/>
    <lineage>
        <taxon>Eukaryota</taxon>
        <taxon>Metazoa</taxon>
        <taxon>Chordata</taxon>
        <taxon>Craniata</taxon>
        <taxon>Vertebrata</taxon>
        <taxon>Euteleostomi</taxon>
        <taxon>Actinopterygii</taxon>
        <taxon>Neopterygii</taxon>
        <taxon>Teleostei</taxon>
        <taxon>Ostariophysi</taxon>
        <taxon>Cypriniformes</taxon>
        <taxon>Danionidae</taxon>
        <taxon>Danioninae</taxon>
        <taxon>Danionella</taxon>
    </lineage>
</organism>
<feature type="domain" description="Fibronectin type-III" evidence="2">
    <location>
        <begin position="699"/>
        <end position="805"/>
    </location>
</feature>
<dbReference type="InterPro" id="IPR042447">
    <property type="entry name" value="Anosmin-1"/>
</dbReference>
<feature type="domain" description="Fibronectin type-III" evidence="2">
    <location>
        <begin position="389"/>
        <end position="493"/>
    </location>
</feature>
<dbReference type="GO" id="GO:0030414">
    <property type="term" value="F:peptidase inhibitor activity"/>
    <property type="evidence" value="ECO:0007669"/>
    <property type="project" value="InterPro"/>
</dbReference>
<dbReference type="PROSITE" id="PS51390">
    <property type="entry name" value="WAP"/>
    <property type="match status" value="1"/>
</dbReference>
<accession>A0A553QDS3</accession>
<dbReference type="InterPro" id="IPR013783">
    <property type="entry name" value="Ig-like_fold"/>
</dbReference>
<evidence type="ECO:0008006" key="6">
    <source>
        <dbReference type="Google" id="ProtNLM"/>
    </source>
</evidence>
<dbReference type="EMBL" id="SRMA01026068">
    <property type="protein sequence ID" value="TRY88088.1"/>
    <property type="molecule type" value="Genomic_DNA"/>
</dbReference>
<protein>
    <recommendedName>
        <fullName evidence="6">Anosmin-1</fullName>
    </recommendedName>
</protein>
<reference evidence="4 5" key="1">
    <citation type="journal article" date="2019" name="Sci. Data">
        <title>Hybrid genome assembly and annotation of Danionella translucida.</title>
        <authorList>
            <person name="Kadobianskyi M."/>
            <person name="Schulze L."/>
            <person name="Schuelke M."/>
            <person name="Judkewitz B."/>
        </authorList>
    </citation>
    <scope>NUCLEOTIDE SEQUENCE [LARGE SCALE GENOMIC DNA]</scope>
    <source>
        <strain evidence="4 5">Bolton</strain>
    </source>
</reference>
<evidence type="ECO:0000256" key="1">
    <source>
        <dbReference type="SAM" id="MobiDB-lite"/>
    </source>
</evidence>
<dbReference type="InterPro" id="IPR040957">
    <property type="entry name" value="Anosmin-1_Cys_box"/>
</dbReference>
<gene>
    <name evidence="4" type="ORF">DNTS_000666</name>
</gene>
<dbReference type="GO" id="GO:0030182">
    <property type="term" value="P:neuron differentiation"/>
    <property type="evidence" value="ECO:0007669"/>
    <property type="project" value="TreeGrafter"/>
</dbReference>
<proteinExistence type="predicted"/>
<evidence type="ECO:0000313" key="5">
    <source>
        <dbReference type="Proteomes" id="UP000316079"/>
    </source>
</evidence>
<evidence type="ECO:0000259" key="2">
    <source>
        <dbReference type="PROSITE" id="PS50853"/>
    </source>
</evidence>
<feature type="domain" description="Fibronectin type-III" evidence="2">
    <location>
        <begin position="279"/>
        <end position="384"/>
    </location>
</feature>
<feature type="domain" description="WAP" evidence="3">
    <location>
        <begin position="224"/>
        <end position="273"/>
    </location>
</feature>
<dbReference type="Pfam" id="PF00095">
    <property type="entry name" value="WAP"/>
    <property type="match status" value="1"/>
</dbReference>
<dbReference type="SUPFAM" id="SSF57256">
    <property type="entry name" value="Elafin-like"/>
    <property type="match status" value="1"/>
</dbReference>
<dbReference type="PANTHER" id="PTHR14131">
    <property type="entry name" value="ANOSMIN"/>
    <property type="match status" value="1"/>
</dbReference>
<dbReference type="PRINTS" id="PR00003">
    <property type="entry name" value="4DISULPHCORE"/>
</dbReference>
<dbReference type="Pfam" id="PF00041">
    <property type="entry name" value="fn3"/>
    <property type="match status" value="2"/>
</dbReference>
<dbReference type="AlphaFoldDB" id="A0A553QDS3"/>
<dbReference type="SUPFAM" id="SSF49265">
    <property type="entry name" value="Fibronectin type III"/>
    <property type="match status" value="2"/>
</dbReference>
<feature type="non-terminal residue" evidence="4">
    <location>
        <position position="1"/>
    </location>
</feature>
<dbReference type="GO" id="GO:0009986">
    <property type="term" value="C:cell surface"/>
    <property type="evidence" value="ECO:0007669"/>
    <property type="project" value="TreeGrafter"/>
</dbReference>
<evidence type="ECO:0000259" key="3">
    <source>
        <dbReference type="PROSITE" id="PS51390"/>
    </source>
</evidence>
<dbReference type="InterPro" id="IPR003961">
    <property type="entry name" value="FN3_dom"/>
</dbReference>
<evidence type="ECO:0000313" key="4">
    <source>
        <dbReference type="EMBL" id="TRY88088.1"/>
    </source>
</evidence>
<dbReference type="FunFam" id="4.10.75.10:FF:000001">
    <property type="entry name" value="Anosmin 1"/>
    <property type="match status" value="1"/>
</dbReference>
<dbReference type="PANTHER" id="PTHR14131:SF6">
    <property type="entry name" value="ANOSMIN-1-RELATED"/>
    <property type="match status" value="1"/>
</dbReference>
<sequence>QSAFLRKLRPHALIQLSLFGSSARTFTFTFTLLCGRFQRPLLVGKDARRARWVVRWNYTVAERRVGVLEEAGLVLGSRQYISDALRCQVPEPPQHPHRSLADTFPGEQKMKSNGSLGWCQSHKQCAKSTQAPGNPSMSLAVLSPIKLPLTAPVPLPLFIVSDNFTNPAHTSFKRVVFSSSTRCLEPCKDSWELKDGPCRDLCEVAFAKRHGECVTSCEFLRSVMVVKQGDCPAPERASGFAAACVEGCEEDGECSGHKKCCPNGCGHTCQSPKNLYRGAPLKPRKELVFEELESGPLEVRWSSKFNVSAEPVLNILQRRWNYGIHPSEDGATDWQLVARTSEERVWLTDIRPGRWYQFRVAAVNVHGTKGYTTPSRHFRSSKDPAPPPSPSELHVNEMSFSADASVSVRLSWSISADLDIPVNHYKLSWFPSDHSTAPKHKKRQTTNGDSTVADLDELQENQSYTVELQAVSYWGQVPLKSSKAILQFTTRQKQSDLEATVSPVLIKPQTDLLDVGTPFYQDGQLQVRVYWKKKDTAVNRYRVQWAPEFCSHNGSRSQEKLLTQVKSQKWCLPSSAQVPDSWGVHSSFILHSFPFRATSQAPQHVLIGDLSSDFPFRSQTEVSFFALFPVAEQENFASLPKLQFSCKYKVIIQPVGSKGRAQAESTTFYTPTCATIQSKSPKLIHCSTTTATVTKVLVRAENLTAAFSIYKGNVTGLFSWLVSKLEPPQQVTGFQVTWAEVITESRRNNLPNSLISQSQILPPERNLLVVSGLQLESLYRLEVQVITTAGQGPATSKTFQTPAQGRPVLNYKPRIKKPQLRSVIERH</sequence>
<dbReference type="GO" id="GO:0005576">
    <property type="term" value="C:extracellular region"/>
    <property type="evidence" value="ECO:0007669"/>
    <property type="project" value="InterPro"/>
</dbReference>
<keyword evidence="5" id="KW-1185">Reference proteome</keyword>